<dbReference type="Pfam" id="PF23541">
    <property type="entry name" value="CRF-BP_C"/>
    <property type="match status" value="1"/>
</dbReference>
<dbReference type="Pfam" id="PF05428">
    <property type="entry name" value="CRF-BP_N"/>
    <property type="match status" value="1"/>
</dbReference>
<evidence type="ECO:0000256" key="5">
    <source>
        <dbReference type="ARBA" id="ARBA00023180"/>
    </source>
</evidence>
<feature type="chain" id="PRO_5040385357" description="Corticotropin-releasing factor-binding protein" evidence="6">
    <location>
        <begin position="19"/>
        <end position="328"/>
    </location>
</feature>
<dbReference type="InterPro" id="IPR056178">
    <property type="entry name" value="CRF-BP_C"/>
</dbReference>
<evidence type="ECO:0000313" key="9">
    <source>
        <dbReference type="EMBL" id="CAG9809640.1"/>
    </source>
</evidence>
<dbReference type="GO" id="GO:0051424">
    <property type="term" value="F:corticotropin-releasing hormone binding"/>
    <property type="evidence" value="ECO:0007669"/>
    <property type="project" value="InterPro"/>
</dbReference>
<evidence type="ECO:0000256" key="1">
    <source>
        <dbReference type="ARBA" id="ARBA00004613"/>
    </source>
</evidence>
<reference evidence="9" key="1">
    <citation type="submission" date="2022-01" db="EMBL/GenBank/DDBJ databases">
        <authorList>
            <person name="King R."/>
        </authorList>
    </citation>
    <scope>NUCLEOTIDE SEQUENCE</scope>
</reference>
<dbReference type="PANTHER" id="PTHR10278:SF0">
    <property type="entry name" value="CORTICOTROPIN-RELEASING FACTOR-BINDING PROTEIN"/>
    <property type="match status" value="1"/>
</dbReference>
<dbReference type="OrthoDB" id="10056927at2759"/>
<protein>
    <recommendedName>
        <fullName evidence="11">Corticotropin-releasing factor-binding protein</fullName>
    </recommendedName>
</protein>
<evidence type="ECO:0000256" key="4">
    <source>
        <dbReference type="ARBA" id="ARBA00023157"/>
    </source>
</evidence>
<evidence type="ECO:0000259" key="7">
    <source>
        <dbReference type="Pfam" id="PF05428"/>
    </source>
</evidence>
<dbReference type="Proteomes" id="UP001153620">
    <property type="component" value="Chromosome 3"/>
</dbReference>
<evidence type="ECO:0008006" key="11">
    <source>
        <dbReference type="Google" id="ProtNLM"/>
    </source>
</evidence>
<accession>A0A9N9WXA1</accession>
<dbReference type="EMBL" id="OU895879">
    <property type="protein sequence ID" value="CAG9809640.1"/>
    <property type="molecule type" value="Genomic_DNA"/>
</dbReference>
<reference evidence="9" key="2">
    <citation type="submission" date="2022-10" db="EMBL/GenBank/DDBJ databases">
        <authorList>
            <consortium name="ENA_rothamsted_submissions"/>
            <consortium name="culmorum"/>
            <person name="King R."/>
        </authorList>
    </citation>
    <scope>NUCLEOTIDE SEQUENCE</scope>
</reference>
<dbReference type="InterPro" id="IPR056177">
    <property type="entry name" value="CRF-BP_N"/>
</dbReference>
<dbReference type="AlphaFoldDB" id="A0A9N9WXA1"/>
<feature type="domain" description="Corticotropin-releasing factor binding protein N-terminal" evidence="7">
    <location>
        <begin position="70"/>
        <end position="189"/>
    </location>
</feature>
<feature type="signal peptide" evidence="6">
    <location>
        <begin position="1"/>
        <end position="18"/>
    </location>
</feature>
<feature type="domain" description="Corticotropin-releasing factor binding protein C-terminal" evidence="8">
    <location>
        <begin position="208"/>
        <end position="319"/>
    </location>
</feature>
<keyword evidence="2" id="KW-0964">Secreted</keyword>
<dbReference type="PANTHER" id="PTHR10278">
    <property type="entry name" value="CORTICOTROPIN-RELEASING FACTOR-BINDING PROTEIN"/>
    <property type="match status" value="1"/>
</dbReference>
<evidence type="ECO:0000256" key="2">
    <source>
        <dbReference type="ARBA" id="ARBA00022525"/>
    </source>
</evidence>
<evidence type="ECO:0000256" key="6">
    <source>
        <dbReference type="SAM" id="SignalP"/>
    </source>
</evidence>
<organism evidence="9 10">
    <name type="scientific">Chironomus riparius</name>
    <dbReference type="NCBI Taxonomy" id="315576"/>
    <lineage>
        <taxon>Eukaryota</taxon>
        <taxon>Metazoa</taxon>
        <taxon>Ecdysozoa</taxon>
        <taxon>Arthropoda</taxon>
        <taxon>Hexapoda</taxon>
        <taxon>Insecta</taxon>
        <taxon>Pterygota</taxon>
        <taxon>Neoptera</taxon>
        <taxon>Endopterygota</taxon>
        <taxon>Diptera</taxon>
        <taxon>Nematocera</taxon>
        <taxon>Chironomoidea</taxon>
        <taxon>Chironomidae</taxon>
        <taxon>Chironominae</taxon>
        <taxon>Chironomus</taxon>
    </lineage>
</organism>
<dbReference type="GO" id="GO:0005615">
    <property type="term" value="C:extracellular space"/>
    <property type="evidence" value="ECO:0007669"/>
    <property type="project" value="TreeGrafter"/>
</dbReference>
<keyword evidence="5" id="KW-0325">Glycoprotein</keyword>
<gene>
    <name evidence="9" type="ORF">CHIRRI_LOCUS12460</name>
</gene>
<name>A0A9N9WXA1_9DIPT</name>
<proteinExistence type="predicted"/>
<dbReference type="InterPro" id="IPR008435">
    <property type="entry name" value="CRF-bd"/>
</dbReference>
<evidence type="ECO:0000259" key="8">
    <source>
        <dbReference type="Pfam" id="PF23541"/>
    </source>
</evidence>
<keyword evidence="3 6" id="KW-0732">Signal</keyword>
<keyword evidence="10" id="KW-1185">Reference proteome</keyword>
<keyword evidence="4" id="KW-1015">Disulfide bond</keyword>
<comment type="subcellular location">
    <subcellularLocation>
        <location evidence="1">Secreted</location>
    </subcellularLocation>
</comment>
<evidence type="ECO:0000313" key="10">
    <source>
        <dbReference type="Proteomes" id="UP001153620"/>
    </source>
</evidence>
<evidence type="ECO:0000256" key="3">
    <source>
        <dbReference type="ARBA" id="ARBA00022729"/>
    </source>
</evidence>
<dbReference type="GO" id="GO:0009755">
    <property type="term" value="P:hormone-mediated signaling pathway"/>
    <property type="evidence" value="ECO:0007669"/>
    <property type="project" value="TreeGrafter"/>
</dbReference>
<dbReference type="GO" id="GO:0051460">
    <property type="term" value="P:negative regulation of corticotropin secretion"/>
    <property type="evidence" value="ECO:0007669"/>
    <property type="project" value="TreeGrafter"/>
</dbReference>
<sequence>MRKFLVALLITIIYHAEAKSWPGMVVRRSSLETLIPKNVHTLTDCMHVTSEEGIFIYRKVRKNSFLRASSEGLHLVEMDQPNEQQVCGVYLMTDPDKIVEVEVEFSDVSCEFGGLLGFVDGWELNGEYFPNINDHELPLEQRVYEFCDKTTANPFTRKALRKRKFISNQNGAVFQYKIPYQGSFAISVRYVHNPKPCNIMVEGVAPYYTLQNYGSNRNCTLTALFPAVISVLAVDVGGSKGNVNYDCDHQTYSDKIIVGGSSGLDSSQMTKSSGICGKTDVKGPEQAIFCGVTSVRLESSGKYNNKVFVNVRQADENDLNVATAVCDL</sequence>